<evidence type="ECO:0000313" key="4">
    <source>
        <dbReference type="Proteomes" id="UP000317421"/>
    </source>
</evidence>
<comment type="caution">
    <text evidence="3">The sequence shown here is derived from an EMBL/GenBank/DDBJ whole genome shotgun (WGS) entry which is preliminary data.</text>
</comment>
<dbReference type="EMBL" id="SJPR01000001">
    <property type="protein sequence ID" value="TWU00473.1"/>
    <property type="molecule type" value="Genomic_DNA"/>
</dbReference>
<dbReference type="InterPro" id="IPR024402">
    <property type="entry name" value="DUF2726"/>
</dbReference>
<gene>
    <name evidence="3" type="ORF">Pla108_14240</name>
</gene>
<dbReference type="RefSeq" id="WP_146444140.1">
    <property type="nucleotide sequence ID" value="NZ_SJPR01000001.1"/>
</dbReference>
<protein>
    <recommendedName>
        <fullName evidence="2">DUF2726 domain-containing protein</fullName>
    </recommendedName>
</protein>
<dbReference type="Proteomes" id="UP000317421">
    <property type="component" value="Unassembled WGS sequence"/>
</dbReference>
<dbReference type="AlphaFoldDB" id="A0A5C6AKB0"/>
<sequence length="159" mass="18199">MTSTKERPLFATNAQPSGRHGDLPYRSCDKLLSEGELRFYRQGLRPAIGKRYVIAPKVRLTDVITVHAEAWGAASGRKIRQRHVDFALATRRDLSIVAVVELDDASHLDPARRVKDDYLGDALHAAGVPLVRFPVYQRYDPERIRRIIDRVLRDWRSAR</sequence>
<evidence type="ECO:0000313" key="3">
    <source>
        <dbReference type="EMBL" id="TWU00473.1"/>
    </source>
</evidence>
<proteinExistence type="predicted"/>
<reference evidence="3 4" key="1">
    <citation type="submission" date="2019-02" db="EMBL/GenBank/DDBJ databases">
        <title>Deep-cultivation of Planctomycetes and their phenomic and genomic characterization uncovers novel biology.</title>
        <authorList>
            <person name="Wiegand S."/>
            <person name="Jogler M."/>
            <person name="Boedeker C."/>
            <person name="Pinto D."/>
            <person name="Vollmers J."/>
            <person name="Rivas-Marin E."/>
            <person name="Kohn T."/>
            <person name="Peeters S.H."/>
            <person name="Heuer A."/>
            <person name="Rast P."/>
            <person name="Oberbeckmann S."/>
            <person name="Bunk B."/>
            <person name="Jeske O."/>
            <person name="Meyerdierks A."/>
            <person name="Storesund J.E."/>
            <person name="Kallscheuer N."/>
            <person name="Luecker S."/>
            <person name="Lage O.M."/>
            <person name="Pohl T."/>
            <person name="Merkel B.J."/>
            <person name="Hornburger P."/>
            <person name="Mueller R.-W."/>
            <person name="Bruemmer F."/>
            <person name="Labrenz M."/>
            <person name="Spormann A.M."/>
            <person name="Op Den Camp H."/>
            <person name="Overmann J."/>
            <person name="Amann R."/>
            <person name="Jetten M.S.M."/>
            <person name="Mascher T."/>
            <person name="Medema M.H."/>
            <person name="Devos D.P."/>
            <person name="Kaster A.-K."/>
            <person name="Ovreas L."/>
            <person name="Rohde M."/>
            <person name="Galperin M.Y."/>
            <person name="Jogler C."/>
        </authorList>
    </citation>
    <scope>NUCLEOTIDE SEQUENCE [LARGE SCALE GENOMIC DNA]</scope>
    <source>
        <strain evidence="3 4">Pla108</strain>
    </source>
</reference>
<name>A0A5C6AKB0_9BACT</name>
<feature type="region of interest" description="Disordered" evidence="1">
    <location>
        <begin position="1"/>
        <end position="21"/>
    </location>
</feature>
<dbReference type="Pfam" id="PF10881">
    <property type="entry name" value="DUF2726"/>
    <property type="match status" value="1"/>
</dbReference>
<organism evidence="3 4">
    <name type="scientific">Botrimarina colliarenosi</name>
    <dbReference type="NCBI Taxonomy" id="2528001"/>
    <lineage>
        <taxon>Bacteria</taxon>
        <taxon>Pseudomonadati</taxon>
        <taxon>Planctomycetota</taxon>
        <taxon>Planctomycetia</taxon>
        <taxon>Pirellulales</taxon>
        <taxon>Lacipirellulaceae</taxon>
        <taxon>Botrimarina</taxon>
    </lineage>
</organism>
<feature type="domain" description="DUF2726" evidence="2">
    <location>
        <begin position="30"/>
        <end position="149"/>
    </location>
</feature>
<dbReference type="OrthoDB" id="9813328at2"/>
<evidence type="ECO:0000256" key="1">
    <source>
        <dbReference type="SAM" id="MobiDB-lite"/>
    </source>
</evidence>
<evidence type="ECO:0000259" key="2">
    <source>
        <dbReference type="Pfam" id="PF10881"/>
    </source>
</evidence>
<keyword evidence="4" id="KW-1185">Reference proteome</keyword>
<accession>A0A5C6AKB0</accession>